<sequence>MISNSLFDLQSIKSDLTTALDSSLSDIGWVHNNINSWVKVSLQEKMESSIGDIARKITTNGNGKIGNPPGGGFRVTFGLQILVGYKIRVRGNANIGYGKRYGNFGATSSLHISAYNAGLGSGVHKKNLVVDLTAAVNLTVGAGQGTPLQSYSLNYNSPIPMLNDFQNSFSYGQLLTWNSALQENQFSLNRIQREGMIGFRLGDVNVSSNNDTKRVYFGGGTDMGWTGEISVATPFLEVGFQDFSGDFLKTSKTGGVEEERREIIIDEIKKIKKNFNLDALDKKDKINRLEKELGVLTNNRYHNQTSYQKKINKASTYIRINNSNGYNATVDLIGDAWLQNAIHKAIKDFRFEYNYKKTEVWSGKSW</sequence>
<dbReference type="Proteomes" id="UP000601108">
    <property type="component" value="Unassembled WGS sequence"/>
</dbReference>
<organism evidence="2 3">
    <name type="scientific">Aquimarina muelleri</name>
    <dbReference type="NCBI Taxonomy" id="279356"/>
    <lineage>
        <taxon>Bacteria</taxon>
        <taxon>Pseudomonadati</taxon>
        <taxon>Bacteroidota</taxon>
        <taxon>Flavobacteriia</taxon>
        <taxon>Flavobacteriales</taxon>
        <taxon>Flavobacteriaceae</taxon>
        <taxon>Aquimarina</taxon>
    </lineage>
</organism>
<evidence type="ECO:0000313" key="3">
    <source>
        <dbReference type="Proteomes" id="UP000601108"/>
    </source>
</evidence>
<feature type="coiled-coil region" evidence="1">
    <location>
        <begin position="272"/>
        <end position="299"/>
    </location>
</feature>
<dbReference type="RefSeq" id="WP_027413747.1">
    <property type="nucleotide sequence ID" value="NZ_BMWS01000037.1"/>
</dbReference>
<comment type="caution">
    <text evidence="2">The sequence shown here is derived from an EMBL/GenBank/DDBJ whole genome shotgun (WGS) entry which is preliminary data.</text>
</comment>
<gene>
    <name evidence="2" type="ORF">GCM10007384_37120</name>
</gene>
<name>A0A918JYI8_9FLAO</name>
<keyword evidence="1" id="KW-0175">Coiled coil</keyword>
<evidence type="ECO:0000256" key="1">
    <source>
        <dbReference type="SAM" id="Coils"/>
    </source>
</evidence>
<keyword evidence="3" id="KW-1185">Reference proteome</keyword>
<protein>
    <submittedName>
        <fullName evidence="2">Uncharacterized protein</fullName>
    </submittedName>
</protein>
<evidence type="ECO:0000313" key="2">
    <source>
        <dbReference type="EMBL" id="GGX32951.1"/>
    </source>
</evidence>
<dbReference type="AlphaFoldDB" id="A0A918JYI8"/>
<accession>A0A918JYI8</accession>
<reference evidence="2 3" key="1">
    <citation type="journal article" date="2014" name="Int. J. Syst. Evol. Microbiol.">
        <title>Complete genome sequence of Corynebacterium casei LMG S-19264T (=DSM 44701T), isolated from a smear-ripened cheese.</title>
        <authorList>
            <consortium name="US DOE Joint Genome Institute (JGI-PGF)"/>
            <person name="Walter F."/>
            <person name="Albersmeier A."/>
            <person name="Kalinowski J."/>
            <person name="Ruckert C."/>
        </authorList>
    </citation>
    <scope>NUCLEOTIDE SEQUENCE [LARGE SCALE GENOMIC DNA]</scope>
    <source>
        <strain evidence="2 3">KCTC 12285</strain>
    </source>
</reference>
<proteinExistence type="predicted"/>
<dbReference type="EMBL" id="BMWS01000037">
    <property type="protein sequence ID" value="GGX32951.1"/>
    <property type="molecule type" value="Genomic_DNA"/>
</dbReference>